<dbReference type="RefSeq" id="WP_282215694.1">
    <property type="nucleotide sequence ID" value="NZ_BAAAUN010000001.1"/>
</dbReference>
<name>A0ABY7XIA7_MICLT</name>
<reference evidence="1 2" key="1">
    <citation type="submission" date="2021-06" db="EMBL/GenBank/DDBJ databases">
        <title>Genome-based taxonomic framework of Microbacterium strains isolated from marine environment, the description of four new species and reclassification of four preexisting species.</title>
        <authorList>
            <person name="Lee S.D."/>
            <person name="Kim S.-M."/>
            <person name="Byeon Y.-S."/>
            <person name="Yang H.L."/>
            <person name="Kim I.S."/>
        </authorList>
    </citation>
    <scope>NUCLEOTIDE SEQUENCE [LARGE SCALE GENOMIC DNA]</scope>
    <source>
        <strain evidence="1 2">KACC 14465</strain>
    </source>
</reference>
<organism evidence="1 2">
    <name type="scientific">Microbacterium luteolum</name>
    <name type="common">Aureobacterium luteolum</name>
    <dbReference type="NCBI Taxonomy" id="69367"/>
    <lineage>
        <taxon>Bacteria</taxon>
        <taxon>Bacillati</taxon>
        <taxon>Actinomycetota</taxon>
        <taxon>Actinomycetes</taxon>
        <taxon>Micrococcales</taxon>
        <taxon>Microbacteriaceae</taxon>
        <taxon>Microbacterium</taxon>
    </lineage>
</organism>
<keyword evidence="2" id="KW-1185">Reference proteome</keyword>
<gene>
    <name evidence="1" type="ORF">KV395_00545</name>
</gene>
<evidence type="ECO:0000313" key="2">
    <source>
        <dbReference type="Proteomes" id="UP001215097"/>
    </source>
</evidence>
<dbReference type="Proteomes" id="UP001215097">
    <property type="component" value="Chromosome"/>
</dbReference>
<dbReference type="EMBL" id="CP078075">
    <property type="protein sequence ID" value="WDM41844.1"/>
    <property type="molecule type" value="Genomic_DNA"/>
</dbReference>
<evidence type="ECO:0000313" key="1">
    <source>
        <dbReference type="EMBL" id="WDM41844.1"/>
    </source>
</evidence>
<protein>
    <submittedName>
        <fullName evidence="1">Uncharacterized protein</fullName>
    </submittedName>
</protein>
<proteinExistence type="predicted"/>
<sequence length="175" mass="18913">MAGRLDPDRVHAYAILPRDRAGIEVADFARSVGVSDADRVLGKILQALSAISDGILVVDDDLARRGDPGLDDVSFVDDRVIRWLDLRSAPDELTRLIRIGASGYPLNAFICDNSSGEAFRPSARSLSESEVDLLAGEVRLVIHSIFDAESFLLLAIDDGIEELLESITSSVDPPP</sequence>
<accession>A0ABY7XIA7</accession>